<sequence length="1125" mass="122647">MRFVQFLFFKHALGYTENNVTNTSVQYKVAVFNKSDIENSGLPKNGTTAIAESRTYSVTSYYEVRNGGFETPNVRDKYKDYNHYQYSNADYASSGGVWQTTGIGTGGKAGCDIEIINTKDDSYKSPYSWYGSDGAAEGNQFAELNCEAAGALYQDILTTPGETLNYQLSHRARGSRADNTSEYDTMYVLIMSTALAKQYDVTTEAKAQDIVNHPENYSGATVVSYRDDDQKWTTHQGVYNVPEGSEQYSTRFFFVAGTTASGNKTVGNFLDNIKLTRDRLTPVEGTATVTLTKTITGLTYTNARALANKLTFTVGSHTLGYSDLSWSWSGDADSVGTYIGTYVLSIPQSEFDTLNVSEQATDGNLDVDGYTRNTSLFIDGTNSDQETQGSITVGNKDARSVEFKNNYVVNDGGTTDDPETNIYHEKYIKRNSDGTYDITLDVSGTVGTETKKANVDVVLIVDTSGSMGDKVTINNQNKTKLKVTKEAIKGLVKTFNSNNTVDVRYKLVTFAKKANLKTKNWVNGNKLVDYVDSLSADGGTNYDKGLSLGADAISTSSSTQARPNPQKIVIFLTDGEPTYYGDGPSGGGSYTDTTTYNNALSSAAKVSCDKFYAIGIGLPDNVDIYTYDWYGYPEKDRTTTGIQILTDVASKTTASTKESSNLTNVADLGNKFQSIVGEVLTYECENVVITDTLSQYVDPTDGSRLVIKEAVKDANGTFTPTGATHTVSLSQGGTVTFANGKKAEASYDAATKTATLTFAPNHKLEKDHYYYLTITNVVPNEAAFQEYQTGNSYNAVGDTPSDASDDGYQAVSTGTSSGKKGFKSNASASISYTYKDVNHTESYNDPVVQVEKITVEKKWVGMDASDIKKQVVLVQLIDKNGDPVEDKVLKLSSQNNFQGSFIVEETDNYGGVRELKPDKKGSITYENRKYSMIQDNGSTTIDDNTYKVTYSKDSKDANKQIITNTKNSEKIKIIKTGTNTELKLEGAEFTLKDSEGNPVKLGSNTTGTYISDEEGLVLEEPLEHGTYTLTEVKAPDGYVVLPGVITINVLAEGDTRVTVSGPSEDIASCEKKEDVYVITVKNEVLYNLPSTGHTGIFQIMMSGMLLIFAGVLIIFKLRDKGVLKK</sequence>
<name>A0A4Q1RJT7_9FIRM</name>
<organism evidence="3 4">
    <name type="scientific">Blautia faecicola</name>
    <dbReference type="NCBI Taxonomy" id="2509240"/>
    <lineage>
        <taxon>Bacteria</taxon>
        <taxon>Bacillati</taxon>
        <taxon>Bacillota</taxon>
        <taxon>Clostridia</taxon>
        <taxon>Lachnospirales</taxon>
        <taxon>Lachnospiraceae</taxon>
        <taxon>Blautia</taxon>
    </lineage>
</organism>
<dbReference type="InterPro" id="IPR055384">
    <property type="entry name" value="DUF7604"/>
</dbReference>
<keyword evidence="4" id="KW-1185">Reference proteome</keyword>
<gene>
    <name evidence="3" type="ORF">ETP43_13195</name>
</gene>
<comment type="caution">
    <text evidence="3">The sequence shown here is derived from an EMBL/GenBank/DDBJ whole genome shotgun (WGS) entry which is preliminary data.</text>
</comment>
<dbReference type="Gene3D" id="2.60.40.10">
    <property type="entry name" value="Immunoglobulins"/>
    <property type="match status" value="1"/>
</dbReference>
<dbReference type="OrthoDB" id="9816455at2"/>
<feature type="domain" description="VWFA" evidence="2">
    <location>
        <begin position="456"/>
        <end position="679"/>
    </location>
</feature>
<evidence type="ECO:0000256" key="1">
    <source>
        <dbReference type="SAM" id="Phobius"/>
    </source>
</evidence>
<dbReference type="InterPro" id="IPR041033">
    <property type="entry name" value="SpaA_PFL_dom_1"/>
</dbReference>
<evidence type="ECO:0000313" key="3">
    <source>
        <dbReference type="EMBL" id="RXS76061.1"/>
    </source>
</evidence>
<dbReference type="EMBL" id="SDKC01000001">
    <property type="protein sequence ID" value="RXS76061.1"/>
    <property type="molecule type" value="Genomic_DNA"/>
</dbReference>
<keyword evidence="1" id="KW-0812">Transmembrane</keyword>
<reference evidence="3 4" key="1">
    <citation type="submission" date="2019-01" db="EMBL/GenBank/DDBJ databases">
        <title>Blautia sp. nov. KGMB01111 isolated human feces.</title>
        <authorList>
            <person name="Park J.-E."/>
            <person name="Kim J.-S."/>
            <person name="Park S.-H."/>
        </authorList>
    </citation>
    <scope>NUCLEOTIDE SEQUENCE [LARGE SCALE GENOMIC DNA]</scope>
    <source>
        <strain evidence="3 4">KGMB01111</strain>
    </source>
</reference>
<dbReference type="Pfam" id="PF00092">
    <property type="entry name" value="VWA"/>
    <property type="match status" value="1"/>
</dbReference>
<dbReference type="SUPFAM" id="SSF53300">
    <property type="entry name" value="vWA-like"/>
    <property type="match status" value="1"/>
</dbReference>
<dbReference type="SUPFAM" id="SSF49478">
    <property type="entry name" value="Cna protein B-type domain"/>
    <property type="match status" value="1"/>
</dbReference>
<protein>
    <submittedName>
        <fullName evidence="3">VWA domain-containing protein</fullName>
    </submittedName>
</protein>
<dbReference type="CDD" id="cd00198">
    <property type="entry name" value="vWFA"/>
    <property type="match status" value="1"/>
</dbReference>
<keyword evidence="1" id="KW-1133">Transmembrane helix</keyword>
<feature type="transmembrane region" description="Helical" evidence="1">
    <location>
        <begin position="1095"/>
        <end position="1115"/>
    </location>
</feature>
<dbReference type="SMART" id="SM00327">
    <property type="entry name" value="VWA"/>
    <property type="match status" value="1"/>
</dbReference>
<dbReference type="Pfam" id="PF24558">
    <property type="entry name" value="DUF7604"/>
    <property type="match status" value="1"/>
</dbReference>
<evidence type="ECO:0000313" key="4">
    <source>
        <dbReference type="Proteomes" id="UP000290106"/>
    </source>
</evidence>
<dbReference type="InterPro" id="IPR036465">
    <property type="entry name" value="vWFA_dom_sf"/>
</dbReference>
<dbReference type="Gene3D" id="3.40.50.410">
    <property type="entry name" value="von Willebrand factor, type A domain"/>
    <property type="match status" value="1"/>
</dbReference>
<dbReference type="Pfam" id="PF17802">
    <property type="entry name" value="SpaA"/>
    <property type="match status" value="1"/>
</dbReference>
<dbReference type="InterPro" id="IPR013783">
    <property type="entry name" value="Ig-like_fold"/>
</dbReference>
<accession>A0A4Q1RJT7</accession>
<keyword evidence="1" id="KW-0472">Membrane</keyword>
<dbReference type="InterPro" id="IPR002035">
    <property type="entry name" value="VWF_A"/>
</dbReference>
<dbReference type="AlphaFoldDB" id="A0A4Q1RJT7"/>
<proteinExistence type="predicted"/>
<dbReference type="PROSITE" id="PS50234">
    <property type="entry name" value="VWFA"/>
    <property type="match status" value="1"/>
</dbReference>
<dbReference type="Proteomes" id="UP000290106">
    <property type="component" value="Unassembled WGS sequence"/>
</dbReference>
<evidence type="ECO:0000259" key="2">
    <source>
        <dbReference type="PROSITE" id="PS50234"/>
    </source>
</evidence>